<keyword evidence="4" id="KW-1185">Reference proteome</keyword>
<dbReference type="AlphaFoldDB" id="A0A839QN08"/>
<feature type="transmembrane region" description="Helical" evidence="1">
    <location>
        <begin position="12"/>
        <end position="31"/>
    </location>
</feature>
<proteinExistence type="predicted"/>
<evidence type="ECO:0000256" key="1">
    <source>
        <dbReference type="SAM" id="Phobius"/>
    </source>
</evidence>
<evidence type="ECO:0000259" key="2">
    <source>
        <dbReference type="Pfam" id="PF04892"/>
    </source>
</evidence>
<sequence length="144" mass="15884">MFSAPHPRHRLIAGILLAYLVALAAVVFWPTPVDRNSGRFLTAALAWLHSHGVPAWFDYALVEWLSNVVMFLPFGFILAVMLPRSCWWAPTLIGLGTSIAIESTQLLFLDQRTASLLDVAANTLGAAAGAGCFILFERIRFKTR</sequence>
<organism evidence="3 4">
    <name type="scientific">Paeniglutamicibacter cryotolerans</name>
    <dbReference type="NCBI Taxonomy" id="670079"/>
    <lineage>
        <taxon>Bacteria</taxon>
        <taxon>Bacillati</taxon>
        <taxon>Actinomycetota</taxon>
        <taxon>Actinomycetes</taxon>
        <taxon>Micrococcales</taxon>
        <taxon>Micrococcaceae</taxon>
        <taxon>Paeniglutamicibacter</taxon>
    </lineage>
</organism>
<dbReference type="Proteomes" id="UP000523000">
    <property type="component" value="Unassembled WGS sequence"/>
</dbReference>
<feature type="transmembrane region" description="Helical" evidence="1">
    <location>
        <begin position="64"/>
        <end position="82"/>
    </location>
</feature>
<feature type="transmembrane region" description="Helical" evidence="1">
    <location>
        <begin position="114"/>
        <end position="136"/>
    </location>
</feature>
<accession>A0A839QN08</accession>
<reference evidence="3 4" key="1">
    <citation type="submission" date="2020-08" db="EMBL/GenBank/DDBJ databases">
        <title>Sequencing the genomes of 1000 actinobacteria strains.</title>
        <authorList>
            <person name="Klenk H.-P."/>
        </authorList>
    </citation>
    <scope>NUCLEOTIDE SEQUENCE [LARGE SCALE GENOMIC DNA]</scope>
    <source>
        <strain evidence="3 4">DSM 22826</strain>
    </source>
</reference>
<name>A0A839QN08_9MICC</name>
<dbReference type="Pfam" id="PF04892">
    <property type="entry name" value="VanZ"/>
    <property type="match status" value="1"/>
</dbReference>
<evidence type="ECO:0000313" key="3">
    <source>
        <dbReference type="EMBL" id="MBB2996005.1"/>
    </source>
</evidence>
<gene>
    <name evidence="3" type="ORF">E9229_002196</name>
</gene>
<keyword evidence="1" id="KW-0472">Membrane</keyword>
<dbReference type="EMBL" id="JACHVS010000001">
    <property type="protein sequence ID" value="MBB2996005.1"/>
    <property type="molecule type" value="Genomic_DNA"/>
</dbReference>
<feature type="transmembrane region" description="Helical" evidence="1">
    <location>
        <begin position="87"/>
        <end position="108"/>
    </location>
</feature>
<dbReference type="InterPro" id="IPR006976">
    <property type="entry name" value="VanZ-like"/>
</dbReference>
<protein>
    <submittedName>
        <fullName evidence="3">Glycopeptide antibiotics resistance protein</fullName>
    </submittedName>
</protein>
<keyword evidence="1" id="KW-1133">Transmembrane helix</keyword>
<comment type="caution">
    <text evidence="3">The sequence shown here is derived from an EMBL/GenBank/DDBJ whole genome shotgun (WGS) entry which is preliminary data.</text>
</comment>
<feature type="domain" description="VanZ-like" evidence="2">
    <location>
        <begin position="17"/>
        <end position="136"/>
    </location>
</feature>
<dbReference type="RefSeq" id="WP_183511194.1">
    <property type="nucleotide sequence ID" value="NZ_BAABGK010000042.1"/>
</dbReference>
<keyword evidence="1" id="KW-0812">Transmembrane</keyword>
<evidence type="ECO:0000313" key="4">
    <source>
        <dbReference type="Proteomes" id="UP000523000"/>
    </source>
</evidence>